<evidence type="ECO:0000313" key="3">
    <source>
        <dbReference type="Proteomes" id="UP001595916"/>
    </source>
</evidence>
<protein>
    <submittedName>
        <fullName evidence="2">MptD family putative ECF transporter S component</fullName>
    </submittedName>
</protein>
<feature type="transmembrane region" description="Helical" evidence="1">
    <location>
        <begin position="112"/>
        <end position="131"/>
    </location>
</feature>
<dbReference type="EMBL" id="JBHSHL010000052">
    <property type="protein sequence ID" value="MFC4805592.1"/>
    <property type="molecule type" value="Genomic_DNA"/>
</dbReference>
<evidence type="ECO:0000256" key="1">
    <source>
        <dbReference type="SAM" id="Phobius"/>
    </source>
</evidence>
<keyword evidence="1" id="KW-1133">Transmembrane helix</keyword>
<dbReference type="Pfam" id="PF09605">
    <property type="entry name" value="Trep_Strep"/>
    <property type="match status" value="1"/>
</dbReference>
<sequence length="194" mass="21303">MNNKFKVRDLINAGLFSLLVVVFFWCGGMVGFVPVLMPVVPFFGALISAPVFMLYSTKIDKFGMVLILGIVVGLVFSVSGHGLYVFPGTLAVAFVAELILKKGDYRSVSASRWAYTVFCVFAAFNLIPIYMGREQYAQKLIDMGYGKEFADKMLSVLPPWSFLPIVVLGCVGGYIGCTVGIKILNKHFRKAGMV</sequence>
<evidence type="ECO:0000313" key="2">
    <source>
        <dbReference type="EMBL" id="MFC4805592.1"/>
    </source>
</evidence>
<feature type="transmembrane region" description="Helical" evidence="1">
    <location>
        <begin position="39"/>
        <end position="55"/>
    </location>
</feature>
<keyword evidence="1" id="KW-0472">Membrane</keyword>
<feature type="transmembrane region" description="Helical" evidence="1">
    <location>
        <begin position="62"/>
        <end position="78"/>
    </location>
</feature>
<dbReference type="InterPro" id="IPR011733">
    <property type="entry name" value="CHP02185_IM"/>
</dbReference>
<name>A0ABV9QND3_9FIRM</name>
<reference evidence="3" key="1">
    <citation type="journal article" date="2019" name="Int. J. Syst. Evol. Microbiol.">
        <title>The Global Catalogue of Microorganisms (GCM) 10K type strain sequencing project: providing services to taxonomists for standard genome sequencing and annotation.</title>
        <authorList>
            <consortium name="The Broad Institute Genomics Platform"/>
            <consortium name="The Broad Institute Genome Sequencing Center for Infectious Disease"/>
            <person name="Wu L."/>
            <person name="Ma J."/>
        </authorList>
    </citation>
    <scope>NUCLEOTIDE SEQUENCE [LARGE SCALE GENOMIC DNA]</scope>
    <source>
        <strain evidence="3">CCUG 46385</strain>
    </source>
</reference>
<proteinExistence type="predicted"/>
<feature type="transmembrane region" description="Helical" evidence="1">
    <location>
        <begin position="12"/>
        <end position="33"/>
    </location>
</feature>
<dbReference type="NCBIfam" id="TIGR02185">
    <property type="entry name" value="Trep_Strep"/>
    <property type="match status" value="1"/>
</dbReference>
<comment type="caution">
    <text evidence="2">The sequence shown here is derived from an EMBL/GenBank/DDBJ whole genome shotgun (WGS) entry which is preliminary data.</text>
</comment>
<feature type="transmembrane region" description="Helical" evidence="1">
    <location>
        <begin position="162"/>
        <end position="184"/>
    </location>
</feature>
<keyword evidence="3" id="KW-1185">Reference proteome</keyword>
<feature type="transmembrane region" description="Helical" evidence="1">
    <location>
        <begin position="84"/>
        <end position="100"/>
    </location>
</feature>
<keyword evidence="1" id="KW-0812">Transmembrane</keyword>
<accession>A0ABV9QND3</accession>
<dbReference type="Proteomes" id="UP001595916">
    <property type="component" value="Unassembled WGS sequence"/>
</dbReference>
<organism evidence="2 3">
    <name type="scientific">Filifactor villosus</name>
    <dbReference type="NCBI Taxonomy" id="29374"/>
    <lineage>
        <taxon>Bacteria</taxon>
        <taxon>Bacillati</taxon>
        <taxon>Bacillota</taxon>
        <taxon>Clostridia</taxon>
        <taxon>Peptostreptococcales</taxon>
        <taxon>Filifactoraceae</taxon>
        <taxon>Filifactor</taxon>
    </lineage>
</organism>
<dbReference type="RefSeq" id="WP_379789187.1">
    <property type="nucleotide sequence ID" value="NZ_JBHSHL010000052.1"/>
</dbReference>
<gene>
    <name evidence="2" type="ORF">ACFO4R_10980</name>
</gene>